<dbReference type="Gene3D" id="2.40.50.140">
    <property type="entry name" value="Nucleic acid-binding proteins"/>
    <property type="match status" value="1"/>
</dbReference>
<evidence type="ECO:0000313" key="1">
    <source>
        <dbReference type="EMBL" id="ORD93059.1"/>
    </source>
</evidence>
<keyword evidence="2" id="KW-1185">Reference proteome</keyword>
<dbReference type="GO" id="GO:0071034">
    <property type="term" value="P:CUT catabolic process"/>
    <property type="evidence" value="ECO:0007669"/>
    <property type="project" value="TreeGrafter"/>
</dbReference>
<protein>
    <submittedName>
        <fullName evidence="1">RRP40</fullName>
    </submittedName>
</protein>
<dbReference type="SUPFAM" id="SSF50249">
    <property type="entry name" value="Nucleic acid-binding proteins"/>
    <property type="match status" value="1"/>
</dbReference>
<organism evidence="1 2">
    <name type="scientific">Enterospora canceri</name>
    <dbReference type="NCBI Taxonomy" id="1081671"/>
    <lineage>
        <taxon>Eukaryota</taxon>
        <taxon>Fungi</taxon>
        <taxon>Fungi incertae sedis</taxon>
        <taxon>Microsporidia</taxon>
        <taxon>Enterocytozoonidae</taxon>
        <taxon>Enterospora</taxon>
    </lineage>
</organism>
<name>A0A1Y1S3Z1_9MICR</name>
<dbReference type="InterPro" id="IPR012340">
    <property type="entry name" value="NA-bd_OB-fold"/>
</dbReference>
<gene>
    <name evidence="1" type="primary">RRP40</name>
    <name evidence="1" type="ORF">ECANGB1_1452</name>
</gene>
<dbReference type="VEuPathDB" id="MicrosporidiaDB:ECANGB1_1452"/>
<dbReference type="GO" id="GO:0034475">
    <property type="term" value="P:U4 snRNA 3'-end processing"/>
    <property type="evidence" value="ECO:0007669"/>
    <property type="project" value="TreeGrafter"/>
</dbReference>
<dbReference type="Proteomes" id="UP000192639">
    <property type="component" value="Unassembled WGS sequence"/>
</dbReference>
<dbReference type="EMBL" id="LWDP01000245">
    <property type="protein sequence ID" value="ORD93059.1"/>
    <property type="molecule type" value="Genomic_DNA"/>
</dbReference>
<dbReference type="PANTHER" id="PTHR21321:SF1">
    <property type="entry name" value="EXOSOME COMPLEX COMPONENT RRP40"/>
    <property type="match status" value="1"/>
</dbReference>
<evidence type="ECO:0000313" key="2">
    <source>
        <dbReference type="Proteomes" id="UP000192639"/>
    </source>
</evidence>
<reference evidence="1 2" key="1">
    <citation type="journal article" date="2017" name="Environ. Microbiol.">
        <title>Decay of the glycolytic pathway and adaptation to intranuclear parasitism within Enterocytozoonidae microsporidia.</title>
        <authorList>
            <person name="Wiredu Boakye D."/>
            <person name="Jaroenlak P."/>
            <person name="Prachumwat A."/>
            <person name="Williams T.A."/>
            <person name="Bateman K.S."/>
            <person name="Itsathitphaisarn O."/>
            <person name="Sritunyalucksana K."/>
            <person name="Paszkiewicz K.H."/>
            <person name="Moore K.A."/>
            <person name="Stentiford G.D."/>
            <person name="Williams B.A."/>
        </authorList>
    </citation>
    <scope>NUCLEOTIDE SEQUENCE [LARGE SCALE GENOMIC DNA]</scope>
    <source>
        <strain evidence="1 2">GB1</strain>
    </source>
</reference>
<dbReference type="GO" id="GO:0003723">
    <property type="term" value="F:RNA binding"/>
    <property type="evidence" value="ECO:0007669"/>
    <property type="project" value="InterPro"/>
</dbReference>
<dbReference type="AlphaFoldDB" id="A0A1Y1S3Z1"/>
<comment type="caution">
    <text evidence="1">The sequence shown here is derived from an EMBL/GenBank/DDBJ whole genome shotgun (WGS) entry which is preliminary data.</text>
</comment>
<accession>A0A1Y1S3Z1</accession>
<dbReference type="GO" id="GO:0000467">
    <property type="term" value="P:exonucleolytic trimming to generate mature 3'-end of 5.8S rRNA from tricistronic rRNA transcript (SSU-rRNA, 5.8S rRNA, LSU-rRNA)"/>
    <property type="evidence" value="ECO:0007669"/>
    <property type="project" value="TreeGrafter"/>
</dbReference>
<proteinExistence type="predicted"/>
<dbReference type="Pfam" id="PF21262">
    <property type="entry name" value="RRP40_S1"/>
    <property type="match status" value="1"/>
</dbReference>
<dbReference type="GO" id="GO:0000177">
    <property type="term" value="C:cytoplasmic exosome (RNase complex)"/>
    <property type="evidence" value="ECO:0007669"/>
    <property type="project" value="TreeGrafter"/>
</dbReference>
<dbReference type="GO" id="GO:0071051">
    <property type="term" value="P:poly(A)-dependent snoRNA 3'-end processing"/>
    <property type="evidence" value="ECO:0007669"/>
    <property type="project" value="TreeGrafter"/>
</dbReference>
<dbReference type="GO" id="GO:0071038">
    <property type="term" value="P:TRAMP-dependent tRNA surveillance pathway"/>
    <property type="evidence" value="ECO:0007669"/>
    <property type="project" value="TreeGrafter"/>
</dbReference>
<dbReference type="GO" id="GO:0000176">
    <property type="term" value="C:nuclear exosome (RNase complex)"/>
    <property type="evidence" value="ECO:0007669"/>
    <property type="project" value="TreeGrafter"/>
</dbReference>
<dbReference type="GO" id="GO:0071035">
    <property type="term" value="P:nuclear polyadenylation-dependent rRNA catabolic process"/>
    <property type="evidence" value="ECO:0007669"/>
    <property type="project" value="TreeGrafter"/>
</dbReference>
<dbReference type="PANTHER" id="PTHR21321">
    <property type="entry name" value="PNAS-3 RELATED"/>
    <property type="match status" value="1"/>
</dbReference>
<dbReference type="InterPro" id="IPR026699">
    <property type="entry name" value="Exosome_RNA_bind1/RRP40/RRP4"/>
</dbReference>
<sequence>MEIDLFKKIEEFKFIRNVKAGDEIIEEGRRCMNILNNKATTDGKLYKVGRILFNFSKTIQYRPMVHDIVIGRVFVIQNDYYKVNVAHGNLHNSMYTGILPFLSFTNATKKNRPELNTGDLVLAKISGIFGNELQLTCNEMNLGQIDFVFQMDVWKVQLLHFMNLQEEIKSVSRKCKSYCLALGMNGYIYLESDEFIEIKQALEQCMNESN</sequence>
<dbReference type="OrthoDB" id="340500at2759"/>